<gene>
    <name evidence="2" type="ORF">TcWFU_007238</name>
</gene>
<feature type="signal peptide" evidence="1">
    <location>
        <begin position="1"/>
        <end position="24"/>
    </location>
</feature>
<name>A0ABR4Q8J1_9CEST</name>
<evidence type="ECO:0000313" key="2">
    <source>
        <dbReference type="EMBL" id="KAL5105868.1"/>
    </source>
</evidence>
<protein>
    <recommendedName>
        <fullName evidence="4">Secreted protein</fullName>
    </recommendedName>
</protein>
<keyword evidence="1" id="KW-0732">Signal</keyword>
<comment type="caution">
    <text evidence="2">The sequence shown here is derived from an EMBL/GenBank/DDBJ whole genome shotgun (WGS) entry which is preliminary data.</text>
</comment>
<evidence type="ECO:0008006" key="4">
    <source>
        <dbReference type="Google" id="ProtNLM"/>
    </source>
</evidence>
<dbReference type="EMBL" id="JAKROA010000007">
    <property type="protein sequence ID" value="KAL5105868.1"/>
    <property type="molecule type" value="Genomic_DNA"/>
</dbReference>
<evidence type="ECO:0000256" key="1">
    <source>
        <dbReference type="SAM" id="SignalP"/>
    </source>
</evidence>
<accession>A0ABR4Q8J1</accession>
<keyword evidence="3" id="KW-1185">Reference proteome</keyword>
<proteinExistence type="predicted"/>
<dbReference type="Proteomes" id="UP001651158">
    <property type="component" value="Unassembled WGS sequence"/>
</dbReference>
<organism evidence="2 3">
    <name type="scientific">Taenia crassiceps</name>
    <dbReference type="NCBI Taxonomy" id="6207"/>
    <lineage>
        <taxon>Eukaryota</taxon>
        <taxon>Metazoa</taxon>
        <taxon>Spiralia</taxon>
        <taxon>Lophotrochozoa</taxon>
        <taxon>Platyhelminthes</taxon>
        <taxon>Cestoda</taxon>
        <taxon>Eucestoda</taxon>
        <taxon>Cyclophyllidea</taxon>
        <taxon>Taeniidae</taxon>
        <taxon>Taenia</taxon>
    </lineage>
</organism>
<sequence length="120" mass="13605">MGHFFVHPIYLLLPAFFLIANCEQRVILLCKWANNGLSQVSPKSLQCRNISNRSSHLSYRVMEVSIEMGGVYRLCSELVSMQENLLVVSSLDKGDTLVNSTSTSRLPLRVHEVWLVIAKR</sequence>
<feature type="chain" id="PRO_5047445238" description="Secreted protein" evidence="1">
    <location>
        <begin position="25"/>
        <end position="120"/>
    </location>
</feature>
<reference evidence="2 3" key="1">
    <citation type="journal article" date="2022" name="Front. Cell. Infect. Microbiol.">
        <title>The Genomes of Two Strains of Taenia crassiceps the Animal Model for the Study of Human Cysticercosis.</title>
        <authorList>
            <person name="Bobes R.J."/>
            <person name="Estrada K."/>
            <person name="Rios-Valencia D.G."/>
            <person name="Calderon-Gallegos A."/>
            <person name="de la Torre P."/>
            <person name="Carrero J.C."/>
            <person name="Sanchez-Flores A."/>
            <person name="Laclette J.P."/>
        </authorList>
    </citation>
    <scope>NUCLEOTIDE SEQUENCE [LARGE SCALE GENOMIC DNA]</scope>
    <source>
        <strain evidence="2">WFUcys</strain>
    </source>
</reference>
<evidence type="ECO:0000313" key="3">
    <source>
        <dbReference type="Proteomes" id="UP001651158"/>
    </source>
</evidence>